<accession>A0A9Q1I1T2</accession>
<feature type="domain" description="Myb/SANT-like DNA-binding" evidence="2">
    <location>
        <begin position="30"/>
        <end position="120"/>
    </location>
</feature>
<protein>
    <recommendedName>
        <fullName evidence="2">Myb/SANT-like DNA-binding domain-containing protein</fullName>
    </recommendedName>
</protein>
<keyword evidence="4" id="KW-1185">Reference proteome</keyword>
<gene>
    <name evidence="3" type="ORF">COCON_G00079530</name>
</gene>
<evidence type="ECO:0000256" key="1">
    <source>
        <dbReference type="SAM" id="MobiDB-lite"/>
    </source>
</evidence>
<organism evidence="3 4">
    <name type="scientific">Conger conger</name>
    <name type="common">Conger eel</name>
    <name type="synonym">Muraena conger</name>
    <dbReference type="NCBI Taxonomy" id="82655"/>
    <lineage>
        <taxon>Eukaryota</taxon>
        <taxon>Metazoa</taxon>
        <taxon>Chordata</taxon>
        <taxon>Craniata</taxon>
        <taxon>Vertebrata</taxon>
        <taxon>Euteleostomi</taxon>
        <taxon>Actinopterygii</taxon>
        <taxon>Neopterygii</taxon>
        <taxon>Teleostei</taxon>
        <taxon>Anguilliformes</taxon>
        <taxon>Congridae</taxon>
        <taxon>Conger</taxon>
    </lineage>
</organism>
<dbReference type="InterPro" id="IPR044822">
    <property type="entry name" value="Myb_DNA-bind_4"/>
</dbReference>
<dbReference type="EMBL" id="JAFJMO010000005">
    <property type="protein sequence ID" value="KAJ8276201.1"/>
    <property type="molecule type" value="Genomic_DNA"/>
</dbReference>
<evidence type="ECO:0000313" key="3">
    <source>
        <dbReference type="EMBL" id="KAJ8276201.1"/>
    </source>
</evidence>
<sequence>MLIVPFKTQTNMANCNVQRCVRSTVHKSNHFWTDEETLFMLNQIKKLDILKFIDGRKHRNVHMFKKVSNKMVEAGFVRTVEQIRCRWKSLKQSYCKAKVHNNTSGSDPTKCPYFDFLNDMLGRWHLPGTGDQGIDVSFHKPTTTPEPSQPASPPTPPSALNAQAAIPQVSERQLAAHPLLLVNGTPPSDCSPSVPYLPYPEDCKGTASALKGPQPAQLNPASSLPGPAPPIQQSQSQAALLGHHSTTFCAEEAVLQKMRWASQELQRSASVETCIQLCNLIRSCADSLRSLRDLKFSHF</sequence>
<dbReference type="Gene3D" id="1.10.10.60">
    <property type="entry name" value="Homeodomain-like"/>
    <property type="match status" value="1"/>
</dbReference>
<dbReference type="PANTHER" id="PTHR47595">
    <property type="entry name" value="HEAT SHOCK 70 KDA PROTEIN 14"/>
    <property type="match status" value="1"/>
</dbReference>
<evidence type="ECO:0000313" key="4">
    <source>
        <dbReference type="Proteomes" id="UP001152803"/>
    </source>
</evidence>
<feature type="region of interest" description="Disordered" evidence="1">
    <location>
        <begin position="205"/>
        <end position="232"/>
    </location>
</feature>
<dbReference type="PANTHER" id="PTHR47595:SF1">
    <property type="entry name" value="MYB_SANT-LIKE DNA-BINDING DOMAIN-CONTAINING PROTEIN"/>
    <property type="match status" value="1"/>
</dbReference>
<reference evidence="3" key="1">
    <citation type="journal article" date="2023" name="Science">
        <title>Genome structures resolve the early diversification of teleost fishes.</title>
        <authorList>
            <person name="Parey E."/>
            <person name="Louis A."/>
            <person name="Montfort J."/>
            <person name="Bouchez O."/>
            <person name="Roques C."/>
            <person name="Iampietro C."/>
            <person name="Lluch J."/>
            <person name="Castinel A."/>
            <person name="Donnadieu C."/>
            <person name="Desvignes T."/>
            <person name="Floi Bucao C."/>
            <person name="Jouanno E."/>
            <person name="Wen M."/>
            <person name="Mejri S."/>
            <person name="Dirks R."/>
            <person name="Jansen H."/>
            <person name="Henkel C."/>
            <person name="Chen W.J."/>
            <person name="Zahm M."/>
            <person name="Cabau C."/>
            <person name="Klopp C."/>
            <person name="Thompson A.W."/>
            <person name="Robinson-Rechavi M."/>
            <person name="Braasch I."/>
            <person name="Lecointre G."/>
            <person name="Bobe J."/>
            <person name="Postlethwait J.H."/>
            <person name="Berthelot C."/>
            <person name="Roest Crollius H."/>
            <person name="Guiguen Y."/>
        </authorList>
    </citation>
    <scope>NUCLEOTIDE SEQUENCE</scope>
    <source>
        <strain evidence="3">Concon-B</strain>
    </source>
</reference>
<comment type="caution">
    <text evidence="3">The sequence shown here is derived from an EMBL/GenBank/DDBJ whole genome shotgun (WGS) entry which is preliminary data.</text>
</comment>
<dbReference type="OrthoDB" id="691673at2759"/>
<proteinExistence type="predicted"/>
<evidence type="ECO:0000259" key="2">
    <source>
        <dbReference type="Pfam" id="PF13837"/>
    </source>
</evidence>
<dbReference type="Pfam" id="PF13837">
    <property type="entry name" value="Myb_DNA-bind_4"/>
    <property type="match status" value="1"/>
</dbReference>
<feature type="region of interest" description="Disordered" evidence="1">
    <location>
        <begin position="132"/>
        <end position="160"/>
    </location>
</feature>
<name>A0A9Q1I1T2_CONCO</name>
<dbReference type="AlphaFoldDB" id="A0A9Q1I1T2"/>
<dbReference type="Proteomes" id="UP001152803">
    <property type="component" value="Unassembled WGS sequence"/>
</dbReference>
<feature type="compositionally biased region" description="Pro residues" evidence="1">
    <location>
        <begin position="147"/>
        <end position="157"/>
    </location>
</feature>